<proteinExistence type="predicted"/>
<dbReference type="EMBL" id="BA000039">
    <property type="protein sequence ID" value="BAC09166.1"/>
    <property type="molecule type" value="Genomic_DNA"/>
</dbReference>
<dbReference type="PATRIC" id="fig|197221.4.peg.1693"/>
<organism evidence="1 2">
    <name type="scientific">Thermosynechococcus vestitus (strain NIES-2133 / IAM M-273 / BP-1)</name>
    <dbReference type="NCBI Taxonomy" id="197221"/>
    <lineage>
        <taxon>Bacteria</taxon>
        <taxon>Bacillati</taxon>
        <taxon>Cyanobacteriota</taxon>
        <taxon>Cyanophyceae</taxon>
        <taxon>Acaryochloridales</taxon>
        <taxon>Thermosynechococcaceae</taxon>
        <taxon>Thermosynechococcus</taxon>
    </lineage>
</organism>
<keyword evidence="2" id="KW-1185">Reference proteome</keyword>
<gene>
    <name evidence="1" type="ordered locus">tll1614</name>
</gene>
<name>Q8DIH4_THEVB</name>
<accession>Q8DIH4</accession>
<evidence type="ECO:0000313" key="1">
    <source>
        <dbReference type="EMBL" id="BAC09166.1"/>
    </source>
</evidence>
<dbReference type="PANTHER" id="PTHR37203:SF3">
    <property type="entry name" value="SLR0975 PROTEIN"/>
    <property type="match status" value="1"/>
</dbReference>
<sequence>MKNHPILLCCCWSKNPMNELRAALELATEEELQDLTEILFRRRLNPLDYLTTPDPIAVQAQDRQAWLDDIEERFRFLAADGLTVLKGKAQQISYRQTLMRVCRYLKIKFSPSWTVPELEMEIFLNVLQRMWKKLGDQDRRVLAAQIQESLPELHHGHPISMEMVRLVLEGGAAIAISSVVRSMVVQQVARQFAIRFAGSKLSIAPLVSRGAAMGVARLAVGRSILAFVSTALWVWFIADLGWQAISTNYARIIPTIFAIAQIRLLRGEQAAQWAMA</sequence>
<dbReference type="PANTHER" id="PTHR37203">
    <property type="match status" value="1"/>
</dbReference>
<dbReference type="EnsemblBacteria" id="BAC09166">
    <property type="protein sequence ID" value="BAC09166"/>
    <property type="gene ID" value="BAC09166"/>
</dbReference>
<dbReference type="AlphaFoldDB" id="Q8DIH4"/>
<protein>
    <submittedName>
        <fullName evidence="1">Tll1614 protein</fullName>
    </submittedName>
</protein>
<dbReference type="Proteomes" id="UP000000440">
    <property type="component" value="Chromosome"/>
</dbReference>
<dbReference type="eggNOG" id="COG4735">
    <property type="taxonomic scope" value="Bacteria"/>
</dbReference>
<dbReference type="STRING" id="197221.gene:10748216"/>
<reference evidence="1 2" key="1">
    <citation type="journal article" date="2002" name="DNA Res.">
        <title>Complete genome structure of the thermophilic cyanobacterium Thermosynechococcus elongatus BP-1.</title>
        <authorList>
            <person name="Nakamura Y."/>
            <person name="Kaneko T."/>
            <person name="Sato S."/>
            <person name="Ikeuchi M."/>
            <person name="Katoh H."/>
            <person name="Sasamoto S."/>
            <person name="Watanabe A."/>
            <person name="Iriguchi M."/>
            <person name="Kawashima K."/>
            <person name="Kimura T."/>
            <person name="Kishida Y."/>
            <person name="Kiyokawa C."/>
            <person name="Kohara M."/>
            <person name="Matsumoto M."/>
            <person name="Matsuno A."/>
            <person name="Nakazaki N."/>
            <person name="Shimpo S."/>
            <person name="Sugimoto M."/>
            <person name="Takeuchi C."/>
            <person name="Yamada M."/>
            <person name="Tabata S."/>
        </authorList>
    </citation>
    <scope>NUCLEOTIDE SEQUENCE [LARGE SCALE GENOMIC DNA]</scope>
    <source>
        <strain evidence="2">IAM M-273 / NIES-2133 / BP-1</strain>
    </source>
</reference>
<dbReference type="KEGG" id="tel:tll1614"/>
<evidence type="ECO:0000313" key="2">
    <source>
        <dbReference type="Proteomes" id="UP000000440"/>
    </source>
</evidence>